<dbReference type="GO" id="GO:0004222">
    <property type="term" value="F:metalloendopeptidase activity"/>
    <property type="evidence" value="ECO:0007669"/>
    <property type="project" value="TreeGrafter"/>
</dbReference>
<proteinExistence type="predicted"/>
<reference evidence="4" key="1">
    <citation type="submission" date="2020-10" db="EMBL/GenBank/DDBJ databases">
        <authorList>
            <person name="Gilroy R."/>
        </authorList>
    </citation>
    <scope>NUCLEOTIDE SEQUENCE</scope>
    <source>
        <strain evidence="4">ChiGjej2B2-16831</strain>
    </source>
</reference>
<dbReference type="SUPFAM" id="SSF51261">
    <property type="entry name" value="Duplicated hybrid motif"/>
    <property type="match status" value="1"/>
</dbReference>
<feature type="compositionally biased region" description="Low complexity" evidence="1">
    <location>
        <begin position="78"/>
        <end position="101"/>
    </location>
</feature>
<evidence type="ECO:0000313" key="4">
    <source>
        <dbReference type="EMBL" id="HIU93745.1"/>
    </source>
</evidence>
<dbReference type="Proteomes" id="UP000824128">
    <property type="component" value="Unassembled WGS sequence"/>
</dbReference>
<dbReference type="PANTHER" id="PTHR21666">
    <property type="entry name" value="PEPTIDASE-RELATED"/>
    <property type="match status" value="1"/>
</dbReference>
<dbReference type="InterPro" id="IPR050570">
    <property type="entry name" value="Cell_wall_metabolism_enzyme"/>
</dbReference>
<gene>
    <name evidence="4" type="ORF">IAD24_01170</name>
</gene>
<organism evidence="4 5">
    <name type="scientific">Candidatus Aphodomorpha intestinavium</name>
    <dbReference type="NCBI Taxonomy" id="2840672"/>
    <lineage>
        <taxon>Bacteria</taxon>
        <taxon>Bacillati</taxon>
        <taxon>Bacillota</taxon>
        <taxon>Clostridia</taxon>
        <taxon>Eubacteriales</taxon>
        <taxon>Candidatus Aphodomorpha</taxon>
    </lineage>
</organism>
<dbReference type="EMBL" id="DVNZ01000038">
    <property type="protein sequence ID" value="HIU93745.1"/>
    <property type="molecule type" value="Genomic_DNA"/>
</dbReference>
<keyword evidence="2" id="KW-0472">Membrane</keyword>
<comment type="caution">
    <text evidence="4">The sequence shown here is derived from an EMBL/GenBank/DDBJ whole genome shotgun (WGS) entry which is preliminary data.</text>
</comment>
<dbReference type="Gene3D" id="2.70.70.10">
    <property type="entry name" value="Glucose Permease (Domain IIA)"/>
    <property type="match status" value="1"/>
</dbReference>
<dbReference type="CDD" id="cd12797">
    <property type="entry name" value="M23_peptidase"/>
    <property type="match status" value="1"/>
</dbReference>
<evidence type="ECO:0000256" key="2">
    <source>
        <dbReference type="SAM" id="Phobius"/>
    </source>
</evidence>
<dbReference type="AlphaFoldDB" id="A0A9D1SSI0"/>
<feature type="transmembrane region" description="Helical" evidence="2">
    <location>
        <begin position="21"/>
        <end position="42"/>
    </location>
</feature>
<dbReference type="Pfam" id="PF01551">
    <property type="entry name" value="Peptidase_M23"/>
    <property type="match status" value="1"/>
</dbReference>
<keyword evidence="2" id="KW-1133">Transmembrane helix</keyword>
<accession>A0A9D1SSI0</accession>
<reference evidence="4" key="2">
    <citation type="journal article" date="2021" name="PeerJ">
        <title>Extensive microbial diversity within the chicken gut microbiome revealed by metagenomics and culture.</title>
        <authorList>
            <person name="Gilroy R."/>
            <person name="Ravi A."/>
            <person name="Getino M."/>
            <person name="Pursley I."/>
            <person name="Horton D.L."/>
            <person name="Alikhan N.F."/>
            <person name="Baker D."/>
            <person name="Gharbi K."/>
            <person name="Hall N."/>
            <person name="Watson M."/>
            <person name="Adriaenssens E.M."/>
            <person name="Foster-Nyarko E."/>
            <person name="Jarju S."/>
            <person name="Secka A."/>
            <person name="Antonio M."/>
            <person name="Oren A."/>
            <person name="Chaudhuri R.R."/>
            <person name="La Ragione R."/>
            <person name="Hildebrand F."/>
            <person name="Pallen M.J."/>
        </authorList>
    </citation>
    <scope>NUCLEOTIDE SEQUENCE</scope>
    <source>
        <strain evidence="4">ChiGjej2B2-16831</strain>
    </source>
</reference>
<protein>
    <submittedName>
        <fullName evidence="4">M23 family metallopeptidase</fullName>
    </submittedName>
</protein>
<dbReference type="PANTHER" id="PTHR21666:SF270">
    <property type="entry name" value="MUREIN HYDROLASE ACTIVATOR ENVC"/>
    <property type="match status" value="1"/>
</dbReference>
<feature type="domain" description="M23ase beta-sheet core" evidence="3">
    <location>
        <begin position="137"/>
        <end position="235"/>
    </location>
</feature>
<dbReference type="InterPro" id="IPR016047">
    <property type="entry name" value="M23ase_b-sheet_dom"/>
</dbReference>
<sequence>MDENKLFEQEPRSGGFFRTQGFYIMLALCLLIVGTAVALTALPGGEAAPSPTNPAVQSNQSDDETLSGRRTPAPTLRPTVQPSASPAPTAAPTAAPQSTSTGARPARKGSAPAAGSIQWGYAMEQLLYSRTLDQWTTHAGVDIAAAEGTEVCAVLPGTVASVYEDDALGWVVTIAHTNERMSLYGNLDETIPVAEGQKVNEGDVIGTVGDTALAECADEPHLHFGFFVEELPVDPGEHVELAAN</sequence>
<evidence type="ECO:0000259" key="3">
    <source>
        <dbReference type="Pfam" id="PF01551"/>
    </source>
</evidence>
<feature type="region of interest" description="Disordered" evidence="1">
    <location>
        <begin position="47"/>
        <end position="111"/>
    </location>
</feature>
<evidence type="ECO:0000313" key="5">
    <source>
        <dbReference type="Proteomes" id="UP000824128"/>
    </source>
</evidence>
<evidence type="ECO:0000256" key="1">
    <source>
        <dbReference type="SAM" id="MobiDB-lite"/>
    </source>
</evidence>
<name>A0A9D1SSI0_9FIRM</name>
<keyword evidence="2" id="KW-0812">Transmembrane</keyword>
<dbReference type="InterPro" id="IPR011055">
    <property type="entry name" value="Dup_hybrid_motif"/>
</dbReference>